<feature type="transmembrane region" description="Helical" evidence="1">
    <location>
        <begin position="323"/>
        <end position="356"/>
    </location>
</feature>
<dbReference type="Proteomes" id="UP000252100">
    <property type="component" value="Chromosome"/>
</dbReference>
<sequence length="375" mass="39137">MVMISAGTAAGLSSELIILWVTSVYLIGGIFGILIPAYYRIPIPIASSLAAAVLFATAVSQVGLAESLGATIIAGIIVFLAGTTGSMGKIIELIPTPIVMAMVGGVFLSFGLDLVSSLESALLPAILMIGTFIIVTRFAPVVPPVLASIIVGVVYLLVSDVSFAGVEFSVEYPELVLPAFSFESFLIYGLPLILILIGMENPTAIALLKNEGFKDTPVNGISAINGFATAFGAFFGAYNTCTAGPMVGLFGSSEAGPKEKRWVGAILFGVIFIVAAPFYGSLVSLFEEMPGFFVAIIAGLALLKVLITTIGGSLGAETHKIGAMFAFLIAASEITILGIDSAFWALIIGFAISLLIEPQDFKFIGNKKQYNKHSA</sequence>
<organism evidence="2 3">
    <name type="scientific">Salicibibacter kimchii</name>
    <dbReference type="NCBI Taxonomy" id="2099786"/>
    <lineage>
        <taxon>Bacteria</taxon>
        <taxon>Bacillati</taxon>
        <taxon>Bacillota</taxon>
        <taxon>Bacilli</taxon>
        <taxon>Bacillales</taxon>
        <taxon>Bacillaceae</taxon>
        <taxon>Salicibibacter</taxon>
    </lineage>
</organism>
<evidence type="ECO:0000313" key="2">
    <source>
        <dbReference type="EMBL" id="AXF58008.1"/>
    </source>
</evidence>
<dbReference type="KEGG" id="rue:DT065_14245"/>
<keyword evidence="1" id="KW-0812">Transmembrane</keyword>
<protein>
    <submittedName>
        <fullName evidence="2">Benzoate transporter</fullName>
    </submittedName>
</protein>
<keyword evidence="1" id="KW-1133">Transmembrane helix</keyword>
<keyword evidence="1" id="KW-0472">Membrane</keyword>
<dbReference type="OrthoDB" id="9813854at2"/>
<keyword evidence="3" id="KW-1185">Reference proteome</keyword>
<evidence type="ECO:0000313" key="3">
    <source>
        <dbReference type="Proteomes" id="UP000252100"/>
    </source>
</evidence>
<feature type="transmembrane region" description="Helical" evidence="1">
    <location>
        <begin position="121"/>
        <end position="139"/>
    </location>
</feature>
<dbReference type="PANTHER" id="PTHR30199:SF0">
    <property type="entry name" value="INNER MEMBRANE PROTEIN YDCO"/>
    <property type="match status" value="1"/>
</dbReference>
<feature type="transmembrane region" description="Helical" evidence="1">
    <location>
        <begin position="218"/>
        <end position="241"/>
    </location>
</feature>
<proteinExistence type="predicted"/>
<feature type="transmembrane region" description="Helical" evidence="1">
    <location>
        <begin position="17"/>
        <end position="39"/>
    </location>
</feature>
<dbReference type="AlphaFoldDB" id="A0A345C477"/>
<feature type="transmembrane region" description="Helical" evidence="1">
    <location>
        <begin position="262"/>
        <end position="280"/>
    </location>
</feature>
<evidence type="ECO:0000256" key="1">
    <source>
        <dbReference type="SAM" id="Phobius"/>
    </source>
</evidence>
<feature type="transmembrane region" description="Helical" evidence="1">
    <location>
        <begin position="93"/>
        <end position="114"/>
    </location>
</feature>
<dbReference type="Pfam" id="PF03594">
    <property type="entry name" value="BenE"/>
    <property type="match status" value="1"/>
</dbReference>
<feature type="transmembrane region" description="Helical" evidence="1">
    <location>
        <begin position="292"/>
        <end position="311"/>
    </location>
</feature>
<feature type="transmembrane region" description="Helical" evidence="1">
    <location>
        <begin position="175"/>
        <end position="198"/>
    </location>
</feature>
<reference evidence="2 3" key="1">
    <citation type="journal article" date="2018" name="J. Microbiol.">
        <title>Salicibibacter kimchii gen. nov., sp. nov., a moderately halophilic and alkalitolerant bacterium in the family Bacillaceae, isolated from kimchi.</title>
        <authorList>
            <person name="Jang J.Y."/>
            <person name="Oh Y.J."/>
            <person name="Lim S.K."/>
            <person name="Park H.K."/>
            <person name="Lee C."/>
            <person name="Kim J.Y."/>
            <person name="Lee M.A."/>
            <person name="Choi H.J."/>
        </authorList>
    </citation>
    <scope>NUCLEOTIDE SEQUENCE [LARGE SCALE GENOMIC DNA]</scope>
    <source>
        <strain evidence="2 3">NKC1-1</strain>
    </source>
</reference>
<feature type="transmembrane region" description="Helical" evidence="1">
    <location>
        <begin position="51"/>
        <end position="81"/>
    </location>
</feature>
<feature type="transmembrane region" description="Helical" evidence="1">
    <location>
        <begin position="145"/>
        <end position="163"/>
    </location>
</feature>
<accession>A0A345C477</accession>
<dbReference type="GO" id="GO:0005886">
    <property type="term" value="C:plasma membrane"/>
    <property type="evidence" value="ECO:0007669"/>
    <property type="project" value="TreeGrafter"/>
</dbReference>
<dbReference type="EMBL" id="CP031092">
    <property type="protein sequence ID" value="AXF58008.1"/>
    <property type="molecule type" value="Genomic_DNA"/>
</dbReference>
<name>A0A345C477_9BACI</name>
<dbReference type="InterPro" id="IPR004711">
    <property type="entry name" value="Benzoate_Transporter"/>
</dbReference>
<dbReference type="GO" id="GO:0042925">
    <property type="term" value="F:benzoate transmembrane transporter activity"/>
    <property type="evidence" value="ECO:0007669"/>
    <property type="project" value="InterPro"/>
</dbReference>
<gene>
    <name evidence="2" type="ORF">DT065_14245</name>
</gene>
<dbReference type="PANTHER" id="PTHR30199">
    <property type="entry name" value="MFS FAMILY TRANSPORTER, PREDICTED SUBSTRATE BENZOATE"/>
    <property type="match status" value="1"/>
</dbReference>